<dbReference type="Proteomes" id="UP001552299">
    <property type="component" value="Unassembled WGS sequence"/>
</dbReference>
<keyword evidence="1" id="KW-1133">Transmembrane helix</keyword>
<feature type="transmembrane region" description="Helical" evidence="1">
    <location>
        <begin position="93"/>
        <end position="116"/>
    </location>
</feature>
<reference evidence="2 3" key="1">
    <citation type="journal article" date="2024" name="Plant Biotechnol. J.">
        <title>Dendrobium thyrsiflorum genome and its molecular insights into genes involved in important horticultural traits.</title>
        <authorList>
            <person name="Chen B."/>
            <person name="Wang J.Y."/>
            <person name="Zheng P.J."/>
            <person name="Li K.L."/>
            <person name="Liang Y.M."/>
            <person name="Chen X.F."/>
            <person name="Zhang C."/>
            <person name="Zhao X."/>
            <person name="He X."/>
            <person name="Zhang G.Q."/>
            <person name="Liu Z.J."/>
            <person name="Xu Q."/>
        </authorList>
    </citation>
    <scope>NUCLEOTIDE SEQUENCE [LARGE SCALE GENOMIC DNA]</scope>
    <source>
        <strain evidence="2">GZMU011</strain>
    </source>
</reference>
<organism evidence="2 3">
    <name type="scientific">Dendrobium thyrsiflorum</name>
    <name type="common">Pinecone-like raceme dendrobium</name>
    <name type="synonym">Orchid</name>
    <dbReference type="NCBI Taxonomy" id="117978"/>
    <lineage>
        <taxon>Eukaryota</taxon>
        <taxon>Viridiplantae</taxon>
        <taxon>Streptophyta</taxon>
        <taxon>Embryophyta</taxon>
        <taxon>Tracheophyta</taxon>
        <taxon>Spermatophyta</taxon>
        <taxon>Magnoliopsida</taxon>
        <taxon>Liliopsida</taxon>
        <taxon>Asparagales</taxon>
        <taxon>Orchidaceae</taxon>
        <taxon>Epidendroideae</taxon>
        <taxon>Malaxideae</taxon>
        <taxon>Dendrobiinae</taxon>
        <taxon>Dendrobium</taxon>
    </lineage>
</organism>
<comment type="caution">
    <text evidence="2">The sequence shown here is derived from an EMBL/GenBank/DDBJ whole genome shotgun (WGS) entry which is preliminary data.</text>
</comment>
<evidence type="ECO:0000313" key="2">
    <source>
        <dbReference type="EMBL" id="KAL0921915.1"/>
    </source>
</evidence>
<dbReference type="AlphaFoldDB" id="A0ABD0VA36"/>
<feature type="transmembrane region" description="Helical" evidence="1">
    <location>
        <begin position="40"/>
        <end position="58"/>
    </location>
</feature>
<keyword evidence="1" id="KW-0812">Transmembrane</keyword>
<gene>
    <name evidence="2" type="ORF">M5K25_005863</name>
</gene>
<proteinExistence type="predicted"/>
<name>A0ABD0VA36_DENTH</name>
<keyword evidence="3" id="KW-1185">Reference proteome</keyword>
<sequence>MVGEVKMNLIQIPWFLHPGISWSMVYLVRGVSRPNLTEGSLSAAIACFVQGYLVVFYLGAYTHLLSACINVADLVVMLLTYRDLLTYACRGFVINSLHLLVDWITICIIGSALSFVDKLYTGQGSTHASGAERSRVEQKPPLAHVQLHGTRNHASGQWPGQEIVCLDINHDLLRIATSSSIFILACDAQSRLSKSKGSQAHALLHASGQWPGPPRNDDIGLGLACDILS</sequence>
<accession>A0ABD0VA36</accession>
<feature type="transmembrane region" description="Helical" evidence="1">
    <location>
        <begin position="12"/>
        <end position="28"/>
    </location>
</feature>
<keyword evidence="1" id="KW-0472">Membrane</keyword>
<evidence type="ECO:0000313" key="3">
    <source>
        <dbReference type="Proteomes" id="UP001552299"/>
    </source>
</evidence>
<protein>
    <submittedName>
        <fullName evidence="2">Uncharacterized protein</fullName>
    </submittedName>
</protein>
<evidence type="ECO:0000256" key="1">
    <source>
        <dbReference type="SAM" id="Phobius"/>
    </source>
</evidence>
<dbReference type="EMBL" id="JANQDX010000006">
    <property type="protein sequence ID" value="KAL0921915.1"/>
    <property type="molecule type" value="Genomic_DNA"/>
</dbReference>